<dbReference type="AlphaFoldDB" id="A0A4U1EZV1"/>
<dbReference type="GO" id="GO:0000049">
    <property type="term" value="F:tRNA binding"/>
    <property type="evidence" value="ECO:0007669"/>
    <property type="project" value="TreeGrafter"/>
</dbReference>
<evidence type="ECO:0000256" key="8">
    <source>
        <dbReference type="ARBA" id="ARBA00023242"/>
    </source>
</evidence>
<name>A0A4U1EZV1_MONMO</name>
<dbReference type="GO" id="GO:0033588">
    <property type="term" value="C:elongator holoenzyme complex"/>
    <property type="evidence" value="ECO:0007669"/>
    <property type="project" value="InterPro"/>
</dbReference>
<accession>A0A4U1EZV1</accession>
<keyword evidence="8" id="KW-0539">Nucleus</keyword>
<evidence type="ECO:0000256" key="6">
    <source>
        <dbReference type="ARBA" id="ARBA00022490"/>
    </source>
</evidence>
<dbReference type="Pfam" id="PF10483">
    <property type="entry name" value="Elong_Iki1"/>
    <property type="match status" value="2"/>
</dbReference>
<evidence type="ECO:0000313" key="11">
    <source>
        <dbReference type="Proteomes" id="UP000308365"/>
    </source>
</evidence>
<evidence type="ECO:0000256" key="4">
    <source>
        <dbReference type="ARBA" id="ARBA00009567"/>
    </source>
</evidence>
<dbReference type="CDD" id="cd19496">
    <property type="entry name" value="Elp5"/>
    <property type="match status" value="1"/>
</dbReference>
<comment type="subcellular location">
    <subcellularLocation>
        <location evidence="2">Cytoplasm</location>
    </subcellularLocation>
    <subcellularLocation>
        <location evidence="1">Nucleus</location>
    </subcellularLocation>
</comment>
<dbReference type="GO" id="GO:0005634">
    <property type="term" value="C:nucleus"/>
    <property type="evidence" value="ECO:0007669"/>
    <property type="project" value="UniProtKB-SubCell"/>
</dbReference>
<reference evidence="11" key="1">
    <citation type="journal article" date="2019" name="IScience">
        <title>Narwhal Genome Reveals Long-Term Low Genetic Diversity despite Current Large Abundance Size.</title>
        <authorList>
            <person name="Westbury M.V."/>
            <person name="Petersen B."/>
            <person name="Garde E."/>
            <person name="Heide-Jorgensen M.P."/>
            <person name="Lorenzen E.D."/>
        </authorList>
    </citation>
    <scope>NUCLEOTIDE SEQUENCE [LARGE SCALE GENOMIC DNA]</scope>
</reference>
<comment type="pathway">
    <text evidence="3">tRNA modification; 5-methoxycarbonylmethyl-2-thiouridine-tRNA biosynthesis.</text>
</comment>
<dbReference type="Proteomes" id="UP000308365">
    <property type="component" value="Unassembled WGS sequence"/>
</dbReference>
<feature type="compositionally biased region" description="Pro residues" evidence="9">
    <location>
        <begin position="1"/>
        <end position="13"/>
    </location>
</feature>
<dbReference type="UniPathway" id="UPA00988"/>
<dbReference type="GO" id="GO:0005829">
    <property type="term" value="C:cytosol"/>
    <property type="evidence" value="ECO:0007669"/>
    <property type="project" value="TreeGrafter"/>
</dbReference>
<dbReference type="GO" id="GO:0002098">
    <property type="term" value="P:tRNA wobble uridine modification"/>
    <property type="evidence" value="ECO:0007669"/>
    <property type="project" value="InterPro"/>
</dbReference>
<evidence type="ECO:0000256" key="7">
    <source>
        <dbReference type="ARBA" id="ARBA00022694"/>
    </source>
</evidence>
<dbReference type="PANTHER" id="PTHR15641:SF1">
    <property type="entry name" value="ELONGATOR COMPLEX PROTEIN 5"/>
    <property type="match status" value="1"/>
</dbReference>
<proteinExistence type="inferred from homology"/>
<dbReference type="InterPro" id="IPR019519">
    <property type="entry name" value="Elp5"/>
</dbReference>
<dbReference type="PANTHER" id="PTHR15641">
    <property type="entry name" value="ELONGATOR COMPLEX PROTEIN 5"/>
    <property type="match status" value="1"/>
</dbReference>
<feature type="compositionally biased region" description="Basic and acidic residues" evidence="9">
    <location>
        <begin position="24"/>
        <end position="68"/>
    </location>
</feature>
<evidence type="ECO:0000256" key="1">
    <source>
        <dbReference type="ARBA" id="ARBA00004123"/>
    </source>
</evidence>
<dbReference type="EMBL" id="RWIC01000548">
    <property type="protein sequence ID" value="TKC42465.1"/>
    <property type="molecule type" value="Genomic_DNA"/>
</dbReference>
<comment type="caution">
    <text evidence="10">The sequence shown here is derived from an EMBL/GenBank/DDBJ whole genome shotgun (WGS) entry which is preliminary data.</text>
</comment>
<evidence type="ECO:0000256" key="5">
    <source>
        <dbReference type="ARBA" id="ARBA00020264"/>
    </source>
</evidence>
<protein>
    <recommendedName>
        <fullName evidence="5">Elongator complex protein 5</fullName>
    </recommendedName>
</protein>
<gene>
    <name evidence="10" type="ORF">EI555_006261</name>
</gene>
<evidence type="ECO:0000256" key="3">
    <source>
        <dbReference type="ARBA" id="ARBA00005043"/>
    </source>
</evidence>
<organism evidence="10 11">
    <name type="scientific">Monodon monoceros</name>
    <name type="common">Narwhal</name>
    <name type="synonym">Ceratodon monodon</name>
    <dbReference type="NCBI Taxonomy" id="40151"/>
    <lineage>
        <taxon>Eukaryota</taxon>
        <taxon>Metazoa</taxon>
        <taxon>Chordata</taxon>
        <taxon>Craniata</taxon>
        <taxon>Vertebrata</taxon>
        <taxon>Euteleostomi</taxon>
        <taxon>Mammalia</taxon>
        <taxon>Eutheria</taxon>
        <taxon>Laurasiatheria</taxon>
        <taxon>Artiodactyla</taxon>
        <taxon>Whippomorpha</taxon>
        <taxon>Cetacea</taxon>
        <taxon>Odontoceti</taxon>
        <taxon>Monodontidae</taxon>
        <taxon>Monodon</taxon>
    </lineage>
</organism>
<keyword evidence="6" id="KW-0963">Cytoplasm</keyword>
<sequence>MTPAPPAPGPPRPSSASPPGAAPRHREGERGPRVAGEAAERGTERAAQKATHDEGKAQRNGELGDRRGQPAGAHMGGEWHRRIRGGCGPRQVGGASAARKRGCSRCSWISHSDRRHFTAQRPPSFFLPPSSSPLTLLPVVTCIRFTGAEVPPTLSSGRGASSLRLCTRAQEGSIRVSLPGIVNLSTTHARLRQVLVVGEIVDAPPLGQWVVTPSEGVRRGTRRILEMLESLLALGGLVLLRDSVEWEGRSLLKALIKKSALCGEQVHILGCEVSEEEFREGFDSNINSRLVYHDLFRDPLNWSETGETLPGGPLEALRALCRRTHPGPVTIALDSLSWLLLHLPCTTLCQTLHTLSHQDSCRGDSSPGEQVHVLGLLHEELHGPGPLGVLSSLAQTEVTLSGAMGQASAHVLYRRPQQRPTHQTQWFSILPDFSLELQGGPPLEPQPYPDPRVPSMDPTTHLTFNLRLSKKEREAKDSLTLPFQFSSEKQQALLCPGLGQATSHIFYEPDAYDDLDQEDPDDDLDV</sequence>
<feature type="region of interest" description="Disordered" evidence="9">
    <location>
        <begin position="1"/>
        <end position="96"/>
    </location>
</feature>
<comment type="similarity">
    <text evidence="4">Belongs to the ELP5 family.</text>
</comment>
<evidence type="ECO:0000313" key="10">
    <source>
        <dbReference type="EMBL" id="TKC42465.1"/>
    </source>
</evidence>
<evidence type="ECO:0000256" key="9">
    <source>
        <dbReference type="SAM" id="MobiDB-lite"/>
    </source>
</evidence>
<keyword evidence="7" id="KW-0819">tRNA processing</keyword>
<evidence type="ECO:0000256" key="2">
    <source>
        <dbReference type="ARBA" id="ARBA00004496"/>
    </source>
</evidence>